<evidence type="ECO:0000256" key="1">
    <source>
        <dbReference type="SAM" id="MobiDB-lite"/>
    </source>
</evidence>
<dbReference type="EMBL" id="JAPUFD010000014">
    <property type="protein sequence ID" value="MDI1491476.1"/>
    <property type="molecule type" value="Genomic_DNA"/>
</dbReference>
<dbReference type="Proteomes" id="UP001161017">
    <property type="component" value="Unassembled WGS sequence"/>
</dbReference>
<feature type="region of interest" description="Disordered" evidence="1">
    <location>
        <begin position="97"/>
        <end position="126"/>
    </location>
</feature>
<feature type="compositionally biased region" description="Low complexity" evidence="1">
    <location>
        <begin position="27"/>
        <end position="66"/>
    </location>
</feature>
<dbReference type="AlphaFoldDB" id="A0AA43TU01"/>
<evidence type="ECO:0000313" key="2">
    <source>
        <dbReference type="EMBL" id="MDI1491476.1"/>
    </source>
</evidence>
<accession>A0AA43TU01</accession>
<keyword evidence="3" id="KW-1185">Reference proteome</keyword>
<organism evidence="2 3">
    <name type="scientific">Ramalina farinacea</name>
    <dbReference type="NCBI Taxonomy" id="258253"/>
    <lineage>
        <taxon>Eukaryota</taxon>
        <taxon>Fungi</taxon>
        <taxon>Dikarya</taxon>
        <taxon>Ascomycota</taxon>
        <taxon>Pezizomycotina</taxon>
        <taxon>Lecanoromycetes</taxon>
        <taxon>OSLEUM clade</taxon>
        <taxon>Lecanoromycetidae</taxon>
        <taxon>Lecanorales</taxon>
        <taxon>Lecanorineae</taxon>
        <taxon>Ramalinaceae</taxon>
        <taxon>Ramalina</taxon>
    </lineage>
</organism>
<comment type="caution">
    <text evidence="2">The sequence shown here is derived from an EMBL/GenBank/DDBJ whole genome shotgun (WGS) entry which is preliminary data.</text>
</comment>
<evidence type="ECO:0000313" key="3">
    <source>
        <dbReference type="Proteomes" id="UP001161017"/>
    </source>
</evidence>
<protein>
    <submittedName>
        <fullName evidence="2">Uncharacterized protein</fullName>
    </submittedName>
</protein>
<proteinExistence type="predicted"/>
<gene>
    <name evidence="2" type="ORF">OHK93_002685</name>
</gene>
<feature type="region of interest" description="Disordered" evidence="1">
    <location>
        <begin position="27"/>
        <end position="67"/>
    </location>
</feature>
<name>A0AA43TU01_9LECA</name>
<reference evidence="2" key="1">
    <citation type="journal article" date="2023" name="Genome Biol. Evol.">
        <title>First Whole Genome Sequence and Flow Cytometry Genome Size Data for the Lichen-Forming Fungus Ramalina farinacea (Ascomycota).</title>
        <authorList>
            <person name="Llewellyn T."/>
            <person name="Mian S."/>
            <person name="Hill R."/>
            <person name="Leitch I.J."/>
            <person name="Gaya E."/>
        </authorList>
    </citation>
    <scope>NUCLEOTIDE SEQUENCE</scope>
    <source>
        <strain evidence="2">LIQ254RAFAR</strain>
    </source>
</reference>
<sequence>MPAMFSKCYGLCKSCLNTCGQVLHISPNQSNKKKSISSPSSSTSSPLEKTTTNYNNNMSTITNNGTANKPTIVIAPGAWQNASVYDTLRAALSTLGYPSVCRSPPPPRSRTATPISPPTRPSCGTR</sequence>